<keyword evidence="16" id="KW-0675">Receptor</keyword>
<evidence type="ECO:0000256" key="7">
    <source>
        <dbReference type="ARBA" id="ARBA00023065"/>
    </source>
</evidence>
<dbReference type="RefSeq" id="WP_345426570.1">
    <property type="nucleotide sequence ID" value="NZ_AP031496.1"/>
</dbReference>
<dbReference type="Gene3D" id="2.40.170.20">
    <property type="entry name" value="TonB-dependent receptor, beta-barrel domain"/>
    <property type="match status" value="1"/>
</dbReference>
<evidence type="ECO:0000256" key="6">
    <source>
        <dbReference type="ARBA" id="ARBA00023004"/>
    </source>
</evidence>
<evidence type="ECO:0000313" key="16">
    <source>
        <dbReference type="EMBL" id="GAA4955705.1"/>
    </source>
</evidence>
<evidence type="ECO:0000256" key="13">
    <source>
        <dbReference type="SAM" id="SignalP"/>
    </source>
</evidence>
<gene>
    <name evidence="16" type="ORF">GCM10025791_39940</name>
</gene>
<proteinExistence type="inferred from homology"/>
<keyword evidence="9 11" id="KW-0472">Membrane</keyword>
<evidence type="ECO:0000259" key="14">
    <source>
        <dbReference type="Pfam" id="PF00593"/>
    </source>
</evidence>
<keyword evidence="13" id="KW-0732">Signal</keyword>
<keyword evidence="17" id="KW-1185">Reference proteome</keyword>
<dbReference type="PANTHER" id="PTHR32552:SF81">
    <property type="entry name" value="TONB-DEPENDENT OUTER MEMBRANE RECEPTOR"/>
    <property type="match status" value="1"/>
</dbReference>
<organism evidence="16 17">
    <name type="scientific">Halioxenophilus aromaticivorans</name>
    <dbReference type="NCBI Taxonomy" id="1306992"/>
    <lineage>
        <taxon>Bacteria</taxon>
        <taxon>Pseudomonadati</taxon>
        <taxon>Pseudomonadota</taxon>
        <taxon>Gammaproteobacteria</taxon>
        <taxon>Alteromonadales</taxon>
        <taxon>Alteromonadaceae</taxon>
        <taxon>Halioxenophilus</taxon>
    </lineage>
</organism>
<dbReference type="InterPro" id="IPR036942">
    <property type="entry name" value="Beta-barrel_TonB_sf"/>
</dbReference>
<feature type="domain" description="TonB-dependent receptor-like beta-barrel" evidence="14">
    <location>
        <begin position="283"/>
        <end position="775"/>
    </location>
</feature>
<evidence type="ECO:0000256" key="2">
    <source>
        <dbReference type="ARBA" id="ARBA00022448"/>
    </source>
</evidence>
<evidence type="ECO:0000256" key="8">
    <source>
        <dbReference type="ARBA" id="ARBA00023077"/>
    </source>
</evidence>
<dbReference type="PANTHER" id="PTHR32552">
    <property type="entry name" value="FERRICHROME IRON RECEPTOR-RELATED"/>
    <property type="match status" value="1"/>
</dbReference>
<sequence>MNISVKTKPLALAVAVSQVLLYQSVPAQAQSLEEVVVTARKRTETLMDAPVAVTAVSGQAMESQGISNMEQLSGKVPGLQIGRGAQTTNIRIRGVGSGINKGFEQSAGMYIDGIYQSRSRQFTQSLVDLQQVEVLRGPQGVLFGKNTVAGAIKVETANPVVGDEFNGSIKAAFEPEQSTTRYTGIVSGSLSDSVAARLVLRQEDSDGYMDNRFRDTDEQEETNKMARLTLAWDAADNLSIVAKASHVDMESTGKEMNAYTIDDRLPPASTLALSAALTGGQFAAADAPGGDDYESWVGNLQWGRGDTEDTTSTAFSVKIDWDVGDYTVTSLTGISDFEFEQYHDVDFLPPNFIENIDQEKLNMFSQEIRVATNWDGRFNFIAGVYYEDQELELDEGTHIDGTFGGLVPTIFVTPFGETDTSSGLTDFDQDTTTMAIFGEVTFDITDTLSLDLGGRYSEDEKEMTKLVTIGQGAPGQVNDIVTPDITAGSADLIEYLTNVMVATGDAGATAAAAAHAGSLDRYAAYFEDERDESHFDPSARLRWEYSDTGMAYLSYSEGYKSGGFNFSPDTANPDGSSRPGHEFEDEAVTAWELGVKQDFMDGRARVATAIYRSELEDLQVTSWGGTSFVVGNAAELTVQGIEIEAQFAATDALEIGGSYAYLDHEFDSYPGAGCSVVEIGLGTCPNSAGAGTKDLAGERGAFAPEHSASLYADYTYAFDTVELNIHVDVNYKDEFYLDGDLDENALQDSYTKIDASIGLMSLDGTWEVVLYGRNLTDETTYTASVDAPLSPGVYVGWVEEPRVYGLSLGYNF</sequence>
<dbReference type="GO" id="GO:0006826">
    <property type="term" value="P:iron ion transport"/>
    <property type="evidence" value="ECO:0007669"/>
    <property type="project" value="UniProtKB-KW"/>
</dbReference>
<evidence type="ECO:0000256" key="3">
    <source>
        <dbReference type="ARBA" id="ARBA00022452"/>
    </source>
</evidence>
<comment type="similarity">
    <text evidence="11 12">Belongs to the TonB-dependent receptor family.</text>
</comment>
<keyword evidence="6" id="KW-0408">Iron</keyword>
<keyword evidence="3 11" id="KW-1134">Transmembrane beta strand</keyword>
<feature type="signal peptide" evidence="13">
    <location>
        <begin position="1"/>
        <end position="29"/>
    </location>
</feature>
<comment type="subcellular location">
    <subcellularLocation>
        <location evidence="1 11">Cell outer membrane</location>
        <topology evidence="1 11">Multi-pass membrane protein</topology>
    </subcellularLocation>
</comment>
<evidence type="ECO:0000259" key="15">
    <source>
        <dbReference type="Pfam" id="PF07715"/>
    </source>
</evidence>
<dbReference type="PROSITE" id="PS52016">
    <property type="entry name" value="TONB_DEPENDENT_REC_3"/>
    <property type="match status" value="1"/>
</dbReference>
<dbReference type="InterPro" id="IPR012910">
    <property type="entry name" value="Plug_dom"/>
</dbReference>
<dbReference type="Pfam" id="PF07715">
    <property type="entry name" value="Plug"/>
    <property type="match status" value="1"/>
</dbReference>
<dbReference type="AlphaFoldDB" id="A0AAV3U742"/>
<dbReference type="InterPro" id="IPR000531">
    <property type="entry name" value="Beta-barrel_TonB"/>
</dbReference>
<protein>
    <submittedName>
        <fullName evidence="16">TonB-dependent receptor</fullName>
    </submittedName>
</protein>
<keyword evidence="7" id="KW-0406">Ion transport</keyword>
<feature type="chain" id="PRO_5043786087" evidence="13">
    <location>
        <begin position="30"/>
        <end position="812"/>
    </location>
</feature>
<evidence type="ECO:0000256" key="12">
    <source>
        <dbReference type="RuleBase" id="RU003357"/>
    </source>
</evidence>
<evidence type="ECO:0000256" key="1">
    <source>
        <dbReference type="ARBA" id="ARBA00004571"/>
    </source>
</evidence>
<name>A0AAV3U742_9ALTE</name>
<evidence type="ECO:0000256" key="11">
    <source>
        <dbReference type="PROSITE-ProRule" id="PRU01360"/>
    </source>
</evidence>
<keyword evidence="2 11" id="KW-0813">Transport</keyword>
<dbReference type="Proteomes" id="UP001409585">
    <property type="component" value="Unassembled WGS sequence"/>
</dbReference>
<accession>A0AAV3U742</accession>
<dbReference type="InterPro" id="IPR039426">
    <property type="entry name" value="TonB-dep_rcpt-like"/>
</dbReference>
<dbReference type="Pfam" id="PF00593">
    <property type="entry name" value="TonB_dep_Rec_b-barrel"/>
    <property type="match status" value="1"/>
</dbReference>
<evidence type="ECO:0000313" key="17">
    <source>
        <dbReference type="Proteomes" id="UP001409585"/>
    </source>
</evidence>
<keyword evidence="8 12" id="KW-0798">TonB box</keyword>
<keyword evidence="4" id="KW-0410">Iron transport</keyword>
<feature type="domain" description="TonB-dependent receptor plug" evidence="15">
    <location>
        <begin position="46"/>
        <end position="151"/>
    </location>
</feature>
<evidence type="ECO:0000256" key="9">
    <source>
        <dbReference type="ARBA" id="ARBA00023136"/>
    </source>
</evidence>
<dbReference type="GO" id="GO:0009279">
    <property type="term" value="C:cell outer membrane"/>
    <property type="evidence" value="ECO:0007669"/>
    <property type="project" value="UniProtKB-SubCell"/>
</dbReference>
<keyword evidence="5 11" id="KW-0812">Transmembrane</keyword>
<keyword evidence="10 11" id="KW-0998">Cell outer membrane</keyword>
<reference evidence="17" key="1">
    <citation type="journal article" date="2019" name="Int. J. Syst. Evol. Microbiol.">
        <title>The Global Catalogue of Microorganisms (GCM) 10K type strain sequencing project: providing services to taxonomists for standard genome sequencing and annotation.</title>
        <authorList>
            <consortium name="The Broad Institute Genomics Platform"/>
            <consortium name="The Broad Institute Genome Sequencing Center for Infectious Disease"/>
            <person name="Wu L."/>
            <person name="Ma J."/>
        </authorList>
    </citation>
    <scope>NUCLEOTIDE SEQUENCE [LARGE SCALE GENOMIC DNA]</scope>
    <source>
        <strain evidence="17">JCM 19134</strain>
    </source>
</reference>
<evidence type="ECO:0000256" key="4">
    <source>
        <dbReference type="ARBA" id="ARBA00022496"/>
    </source>
</evidence>
<evidence type="ECO:0000256" key="5">
    <source>
        <dbReference type="ARBA" id="ARBA00022692"/>
    </source>
</evidence>
<evidence type="ECO:0000256" key="10">
    <source>
        <dbReference type="ARBA" id="ARBA00023237"/>
    </source>
</evidence>
<comment type="caution">
    <text evidence="16">The sequence shown here is derived from an EMBL/GenBank/DDBJ whole genome shotgun (WGS) entry which is preliminary data.</text>
</comment>
<dbReference type="SUPFAM" id="SSF56935">
    <property type="entry name" value="Porins"/>
    <property type="match status" value="1"/>
</dbReference>
<dbReference type="EMBL" id="BAABLX010000070">
    <property type="protein sequence ID" value="GAA4955705.1"/>
    <property type="molecule type" value="Genomic_DNA"/>
</dbReference>